<keyword evidence="3" id="KW-1185">Reference proteome</keyword>
<dbReference type="AlphaFoldDB" id="A0A8J5IZV9"/>
<evidence type="ECO:0000313" key="2">
    <source>
        <dbReference type="EMBL" id="KAG6955364.1"/>
    </source>
</evidence>
<feature type="non-terminal residue" evidence="2">
    <location>
        <position position="1"/>
    </location>
</feature>
<evidence type="ECO:0000256" key="1">
    <source>
        <dbReference type="SAM" id="SignalP"/>
    </source>
</evidence>
<protein>
    <submittedName>
        <fullName evidence="2">Uncharacterized protein</fullName>
    </submittedName>
</protein>
<evidence type="ECO:0000313" key="3">
    <source>
        <dbReference type="Proteomes" id="UP000709295"/>
    </source>
</evidence>
<accession>A0A8J5IZV9</accession>
<reference evidence="2" key="1">
    <citation type="submission" date="2021-01" db="EMBL/GenBank/DDBJ databases">
        <title>Phytophthora aleatoria, a newly-described species from Pinus radiata is distinct from Phytophthora cactorum isolates based on comparative genomics.</title>
        <authorList>
            <person name="Mcdougal R."/>
            <person name="Panda P."/>
            <person name="Williams N."/>
            <person name="Studholme D.J."/>
        </authorList>
    </citation>
    <scope>NUCLEOTIDE SEQUENCE</scope>
    <source>
        <strain evidence="2">NZFS 4037</strain>
    </source>
</reference>
<feature type="chain" id="PRO_5035274320" evidence="1">
    <location>
        <begin position="16"/>
        <end position="219"/>
    </location>
</feature>
<keyword evidence="1" id="KW-0732">Signal</keyword>
<comment type="caution">
    <text evidence="2">The sequence shown here is derived from an EMBL/GenBank/DDBJ whole genome shotgun (WGS) entry which is preliminary data.</text>
</comment>
<dbReference type="Proteomes" id="UP000709295">
    <property type="component" value="Unassembled WGS sequence"/>
</dbReference>
<organism evidence="2 3">
    <name type="scientific">Phytophthora aleatoria</name>
    <dbReference type="NCBI Taxonomy" id="2496075"/>
    <lineage>
        <taxon>Eukaryota</taxon>
        <taxon>Sar</taxon>
        <taxon>Stramenopiles</taxon>
        <taxon>Oomycota</taxon>
        <taxon>Peronosporomycetes</taxon>
        <taxon>Peronosporales</taxon>
        <taxon>Peronosporaceae</taxon>
        <taxon>Phytophthora</taxon>
    </lineage>
</organism>
<name>A0A8J5IZV9_9STRA</name>
<feature type="signal peptide" evidence="1">
    <location>
        <begin position="1"/>
        <end position="15"/>
    </location>
</feature>
<dbReference type="EMBL" id="JAENGY010000874">
    <property type="protein sequence ID" value="KAG6955364.1"/>
    <property type="molecule type" value="Genomic_DNA"/>
</dbReference>
<gene>
    <name evidence="2" type="ORF">JG688_00011904</name>
</gene>
<sequence>RVLLFLVRFPVELLAELFETTLKSASKNVYGLSASSAVEKKARISSGGAVSATSTEYESATKRVPARWRSVTSAVHSEQRSAPLVAASTTEQEIRRRILYKQSRMVLVKNLSHYSILFRMLASPLEHVQTEILRKTTKVLEVAQEKYGKELVKALGGNLGGDLKKVILPDMRGDYWGGGAAGKTVPDAARLGDDAVSAVSEMQSFLEFNETTAKLEAGE</sequence>
<proteinExistence type="predicted"/>